<dbReference type="OMA" id="QNNFART"/>
<comment type="similarity">
    <text evidence="1">Belongs to the protein kinase superfamily. NEK Ser/Thr protein kinase family. NIMA subfamily.</text>
</comment>
<organism evidence="14 15">
    <name type="scientific">Paramecium octaurelia</name>
    <dbReference type="NCBI Taxonomy" id="43137"/>
    <lineage>
        <taxon>Eukaryota</taxon>
        <taxon>Sar</taxon>
        <taxon>Alveolata</taxon>
        <taxon>Ciliophora</taxon>
        <taxon>Intramacronucleata</taxon>
        <taxon>Oligohymenophorea</taxon>
        <taxon>Peniculida</taxon>
        <taxon>Parameciidae</taxon>
        <taxon>Paramecium</taxon>
    </lineage>
</organism>
<dbReference type="InterPro" id="IPR008271">
    <property type="entry name" value="Ser/Thr_kinase_AS"/>
</dbReference>
<reference evidence="14" key="1">
    <citation type="submission" date="2021-01" db="EMBL/GenBank/DDBJ databases">
        <authorList>
            <consortium name="Genoscope - CEA"/>
            <person name="William W."/>
        </authorList>
    </citation>
    <scope>NUCLEOTIDE SEQUENCE</scope>
</reference>
<keyword evidence="6" id="KW-0418">Kinase</keyword>
<evidence type="ECO:0000313" key="14">
    <source>
        <dbReference type="EMBL" id="CAD8150243.1"/>
    </source>
</evidence>
<evidence type="ECO:0000256" key="2">
    <source>
        <dbReference type="ARBA" id="ARBA00012513"/>
    </source>
</evidence>
<keyword evidence="7 10" id="KW-0067">ATP-binding</keyword>
<dbReference type="PROSITE" id="PS50011">
    <property type="entry name" value="PROTEIN_KINASE_DOM"/>
    <property type="match status" value="1"/>
</dbReference>
<dbReference type="PANTHER" id="PTHR44899">
    <property type="entry name" value="CAMK FAMILY PROTEIN KINASE"/>
    <property type="match status" value="1"/>
</dbReference>
<dbReference type="PROSITE" id="PS00108">
    <property type="entry name" value="PROTEIN_KINASE_ST"/>
    <property type="match status" value="1"/>
</dbReference>
<feature type="domain" description="Protein kinase" evidence="13">
    <location>
        <begin position="8"/>
        <end position="261"/>
    </location>
</feature>
<dbReference type="CDD" id="cd08529">
    <property type="entry name" value="STKc_FA2-like"/>
    <property type="match status" value="1"/>
</dbReference>
<evidence type="ECO:0000256" key="8">
    <source>
        <dbReference type="ARBA" id="ARBA00047899"/>
    </source>
</evidence>
<comment type="catalytic activity">
    <reaction evidence="8">
        <text>L-threonyl-[protein] + ATP = O-phospho-L-threonyl-[protein] + ADP + H(+)</text>
        <dbReference type="Rhea" id="RHEA:46608"/>
        <dbReference type="Rhea" id="RHEA-COMP:11060"/>
        <dbReference type="Rhea" id="RHEA-COMP:11605"/>
        <dbReference type="ChEBI" id="CHEBI:15378"/>
        <dbReference type="ChEBI" id="CHEBI:30013"/>
        <dbReference type="ChEBI" id="CHEBI:30616"/>
        <dbReference type="ChEBI" id="CHEBI:61977"/>
        <dbReference type="ChEBI" id="CHEBI:456216"/>
        <dbReference type="EC" id="2.7.11.1"/>
    </reaction>
</comment>
<evidence type="ECO:0000256" key="1">
    <source>
        <dbReference type="ARBA" id="ARBA00010886"/>
    </source>
</evidence>
<dbReference type="EC" id="2.7.11.1" evidence="2"/>
<feature type="compositionally biased region" description="Basic and acidic residues" evidence="12">
    <location>
        <begin position="468"/>
        <end position="494"/>
    </location>
</feature>
<comment type="caution">
    <text evidence="14">The sequence shown here is derived from an EMBL/GenBank/DDBJ whole genome shotgun (WGS) entry which is preliminary data.</text>
</comment>
<feature type="region of interest" description="Disordered" evidence="12">
    <location>
        <begin position="458"/>
        <end position="506"/>
    </location>
</feature>
<evidence type="ECO:0000256" key="3">
    <source>
        <dbReference type="ARBA" id="ARBA00022527"/>
    </source>
</evidence>
<protein>
    <recommendedName>
        <fullName evidence="2">non-specific serine/threonine protein kinase</fullName>
        <ecNumber evidence="2">2.7.11.1</ecNumber>
    </recommendedName>
</protein>
<feature type="region of interest" description="Disordered" evidence="12">
    <location>
        <begin position="416"/>
        <end position="445"/>
    </location>
</feature>
<dbReference type="InterPro" id="IPR017441">
    <property type="entry name" value="Protein_kinase_ATP_BS"/>
</dbReference>
<keyword evidence="3" id="KW-0723">Serine/threonine-protein kinase</keyword>
<feature type="binding site" evidence="10">
    <location>
        <position position="37"/>
    </location>
    <ligand>
        <name>ATP</name>
        <dbReference type="ChEBI" id="CHEBI:30616"/>
    </ligand>
</feature>
<evidence type="ECO:0000256" key="4">
    <source>
        <dbReference type="ARBA" id="ARBA00022679"/>
    </source>
</evidence>
<feature type="region of interest" description="Disordered" evidence="12">
    <location>
        <begin position="297"/>
        <end position="347"/>
    </location>
</feature>
<name>A0A8S1TEA3_PAROT</name>
<dbReference type="Pfam" id="PF00069">
    <property type="entry name" value="Pkinase"/>
    <property type="match status" value="1"/>
</dbReference>
<evidence type="ECO:0000259" key="13">
    <source>
        <dbReference type="PROSITE" id="PS50011"/>
    </source>
</evidence>
<evidence type="ECO:0000256" key="7">
    <source>
        <dbReference type="ARBA" id="ARBA00022840"/>
    </source>
</evidence>
<keyword evidence="15" id="KW-1185">Reference proteome</keyword>
<dbReference type="FunFam" id="1.10.510.10:FF:001226">
    <property type="entry name" value="NimA-related protein kinase 4"/>
    <property type="match status" value="1"/>
</dbReference>
<dbReference type="GO" id="GO:0004674">
    <property type="term" value="F:protein serine/threonine kinase activity"/>
    <property type="evidence" value="ECO:0007669"/>
    <property type="project" value="UniProtKB-KW"/>
</dbReference>
<dbReference type="FunFam" id="3.30.200.20:FF:000097">
    <property type="entry name" value="Probable serine/threonine-protein kinase nek1"/>
    <property type="match status" value="1"/>
</dbReference>
<feature type="compositionally biased region" description="Low complexity" evidence="12">
    <location>
        <begin position="416"/>
        <end position="436"/>
    </location>
</feature>
<comment type="catalytic activity">
    <reaction evidence="9">
        <text>L-seryl-[protein] + ATP = O-phospho-L-seryl-[protein] + ADP + H(+)</text>
        <dbReference type="Rhea" id="RHEA:17989"/>
        <dbReference type="Rhea" id="RHEA-COMP:9863"/>
        <dbReference type="Rhea" id="RHEA-COMP:11604"/>
        <dbReference type="ChEBI" id="CHEBI:15378"/>
        <dbReference type="ChEBI" id="CHEBI:29999"/>
        <dbReference type="ChEBI" id="CHEBI:30616"/>
        <dbReference type="ChEBI" id="CHEBI:83421"/>
        <dbReference type="ChEBI" id="CHEBI:456216"/>
        <dbReference type="EC" id="2.7.11.1"/>
    </reaction>
</comment>
<keyword evidence="4" id="KW-0808">Transferase</keyword>
<dbReference type="InterPro" id="IPR000719">
    <property type="entry name" value="Prot_kinase_dom"/>
</dbReference>
<proteinExistence type="inferred from homology"/>
<dbReference type="PROSITE" id="PS00107">
    <property type="entry name" value="PROTEIN_KINASE_ATP"/>
    <property type="match status" value="1"/>
</dbReference>
<dbReference type="Proteomes" id="UP000683925">
    <property type="component" value="Unassembled WGS sequence"/>
</dbReference>
<feature type="region of interest" description="Disordered" evidence="12">
    <location>
        <begin position="569"/>
        <end position="623"/>
    </location>
</feature>
<dbReference type="SMART" id="SM00220">
    <property type="entry name" value="S_TKc"/>
    <property type="match status" value="1"/>
</dbReference>
<gene>
    <name evidence="14" type="ORF">POCTA_138.1.T0230235</name>
</gene>
<evidence type="ECO:0000256" key="11">
    <source>
        <dbReference type="SAM" id="Coils"/>
    </source>
</evidence>
<feature type="compositionally biased region" description="Polar residues" evidence="12">
    <location>
        <begin position="575"/>
        <end position="585"/>
    </location>
</feature>
<dbReference type="AlphaFoldDB" id="A0A8S1TEA3"/>
<evidence type="ECO:0000256" key="9">
    <source>
        <dbReference type="ARBA" id="ARBA00048679"/>
    </source>
</evidence>
<evidence type="ECO:0000313" key="15">
    <source>
        <dbReference type="Proteomes" id="UP000683925"/>
    </source>
</evidence>
<evidence type="ECO:0000256" key="6">
    <source>
        <dbReference type="ARBA" id="ARBA00022777"/>
    </source>
</evidence>
<dbReference type="EMBL" id="CAJJDP010000023">
    <property type="protein sequence ID" value="CAD8150243.1"/>
    <property type="molecule type" value="Genomic_DNA"/>
</dbReference>
<dbReference type="InterPro" id="IPR051131">
    <property type="entry name" value="NEK_Ser/Thr_kinase_NIMA"/>
</dbReference>
<keyword evidence="5 10" id="KW-0547">Nucleotide-binding</keyword>
<accession>A0A8S1TEA3</accession>
<sequence>MESKLNEFEILNKLGEGSFGQVYKVRRKADKQTYVMKQINISKMNARMKNEALNEASILAKLDSSYIVKYYESFIDKQLLCIVMEFCEGGDLHKLLKMQMGRPLPENQVWRFLIQITLGLAFLHKNKVLHRDIKSMNIFLSKDQVRIGDLGVAKLLNDQNNFARTMVGTPYYLSPEMCEEKPYNEKSDIWALGCVIYELCTFKHPFEANSQGALVLKIIRGRYEPIGQMYSSALGQLIDQCLQKDYRQRPDAFQLLQQASLIQQAQNLRMQLNLNQPHPNSKQTSQIQPIQTPVISKPKETQQSFATPVPVSVKSTPQGKPLKARVSTSSQNLQLEVKGKQEPVRETPVVQKKIVQVPPTSAPNQAQNQNQKMDDFYKDWRDKVSELQKQKQDDRIIVSRPELLKAEFQPNQIPIISSQSNNNQSNQQQNIFSSQQVQPTKKPVLQVKAKVSNPNIEEIDKKRIRKGAPKEPARQVKEPLRKADKIELTKETPKQNKTKSTKQQTCSQEEVDMVLNLPEFVAKDDSNFKVIQPEREIIDITSFADEIPTTIVDSQSEMESNQYVQVQFRSEPKTAAQQDSQNNGEYQDDSDKGAYTDPEDGDGGNDEEGRDDTADYGDEQPIQNRDIHTIQEEAFEETNQCNQFIELCIDNKKMDLNKQLLEAEQRKMELEQFLQIKRKECIQDLGQRLFEEVINFLRTKLNSQEELNDKDQEEIDDLIQNKLLNTKNPQIIYVIYKILHFEIEITKSVDKIKDLSEQLINL</sequence>
<dbReference type="OrthoDB" id="248923at2759"/>
<feature type="compositionally biased region" description="Acidic residues" evidence="12">
    <location>
        <begin position="597"/>
        <end position="618"/>
    </location>
</feature>
<keyword evidence="11" id="KW-0175">Coiled coil</keyword>
<evidence type="ECO:0000256" key="10">
    <source>
        <dbReference type="PROSITE-ProRule" id="PRU10141"/>
    </source>
</evidence>
<dbReference type="GO" id="GO:0005524">
    <property type="term" value="F:ATP binding"/>
    <property type="evidence" value="ECO:0007669"/>
    <property type="project" value="UniProtKB-UniRule"/>
</dbReference>
<evidence type="ECO:0000256" key="12">
    <source>
        <dbReference type="SAM" id="MobiDB-lite"/>
    </source>
</evidence>
<feature type="coiled-coil region" evidence="11">
    <location>
        <begin position="651"/>
        <end position="721"/>
    </location>
</feature>
<evidence type="ECO:0000256" key="5">
    <source>
        <dbReference type="ARBA" id="ARBA00022741"/>
    </source>
</evidence>